<protein>
    <submittedName>
        <fullName evidence="2">Methyltransferase type 11</fullName>
    </submittedName>
</protein>
<dbReference type="CDD" id="cd02440">
    <property type="entry name" value="AdoMet_MTases"/>
    <property type="match status" value="1"/>
</dbReference>
<dbReference type="RefSeq" id="WP_097643570.1">
    <property type="nucleotide sequence ID" value="NZ_NQWI01000026.1"/>
</dbReference>
<dbReference type="InterPro" id="IPR013216">
    <property type="entry name" value="Methyltransf_11"/>
</dbReference>
<evidence type="ECO:0000259" key="1">
    <source>
        <dbReference type="Pfam" id="PF08241"/>
    </source>
</evidence>
<dbReference type="GO" id="GO:0008757">
    <property type="term" value="F:S-adenosylmethionine-dependent methyltransferase activity"/>
    <property type="evidence" value="ECO:0007669"/>
    <property type="project" value="InterPro"/>
</dbReference>
<keyword evidence="2" id="KW-0489">Methyltransferase</keyword>
<keyword evidence="3" id="KW-1185">Reference proteome</keyword>
<dbReference type="GO" id="GO:0032259">
    <property type="term" value="P:methylation"/>
    <property type="evidence" value="ECO:0007669"/>
    <property type="project" value="UniProtKB-KW"/>
</dbReference>
<feature type="domain" description="Methyltransferase type 11" evidence="1">
    <location>
        <begin position="127"/>
        <end position="174"/>
    </location>
</feature>
<dbReference type="AlphaFoldDB" id="A0A2A6RL64"/>
<evidence type="ECO:0000313" key="2">
    <source>
        <dbReference type="EMBL" id="PDW03608.1"/>
    </source>
</evidence>
<gene>
    <name evidence="2" type="ORF">CJ255_08030</name>
</gene>
<comment type="caution">
    <text evidence="2">The sequence shown here is derived from an EMBL/GenBank/DDBJ whole genome shotgun (WGS) entry which is preliminary data.</text>
</comment>
<dbReference type="SUPFAM" id="SSF53335">
    <property type="entry name" value="S-adenosyl-L-methionine-dependent methyltransferases"/>
    <property type="match status" value="1"/>
</dbReference>
<dbReference type="PANTHER" id="PTHR43591">
    <property type="entry name" value="METHYLTRANSFERASE"/>
    <property type="match status" value="1"/>
</dbReference>
<proteinExistence type="predicted"/>
<dbReference type="Gene3D" id="3.40.50.150">
    <property type="entry name" value="Vaccinia Virus protein VP39"/>
    <property type="match status" value="1"/>
</dbReference>
<keyword evidence="2" id="KW-0808">Transferase</keyword>
<dbReference type="OrthoDB" id="3896938at2"/>
<evidence type="ECO:0000313" key="3">
    <source>
        <dbReference type="Proteomes" id="UP000220527"/>
    </source>
</evidence>
<dbReference type="InterPro" id="IPR029063">
    <property type="entry name" value="SAM-dependent_MTases_sf"/>
</dbReference>
<dbReference type="Pfam" id="PF08241">
    <property type="entry name" value="Methyltransf_11"/>
    <property type="match status" value="1"/>
</dbReference>
<dbReference type="Proteomes" id="UP000220527">
    <property type="component" value="Unassembled WGS sequence"/>
</dbReference>
<sequence length="254" mass="29557">MNRYVFFKSVRTYLPDNFKILLKAVRDYGFRALYQGIERLCPICMKSARRFRPTGRPMRTDAKCVHCTALERHRMLWVFIQRSTNLLNGSPKKLLHIAPEPCLESRLRNMFGMSYVTADLSSNKVNLKFDIIQLPHPDNSFDVVLCSHVFEHIPNDRAAMREIKRVLKPDGWAILLVPITVDHTIEDASITDPTERLRLFGQEDHVRRYGPDYIDRLRDAGFHVRVIRSHDFATNSEIVQFGLTRASGEIYYCT</sequence>
<name>A0A2A6RL64_9CHLR</name>
<reference evidence="3" key="1">
    <citation type="submission" date="2017-08" db="EMBL/GenBank/DDBJ databases">
        <authorList>
            <person name="Grouzdev D.S."/>
            <person name="Gaisin V.A."/>
            <person name="Rysina M.S."/>
            <person name="Gorlenko V.M."/>
        </authorList>
    </citation>
    <scope>NUCLEOTIDE SEQUENCE [LARGE SCALE GENOMIC DNA]</scope>
    <source>
        <strain evidence="3">Kir15-3F</strain>
    </source>
</reference>
<accession>A0A2A6RL64</accession>
<organism evidence="2 3">
    <name type="scientific">Candidatus Viridilinea mediisalina</name>
    <dbReference type="NCBI Taxonomy" id="2024553"/>
    <lineage>
        <taxon>Bacteria</taxon>
        <taxon>Bacillati</taxon>
        <taxon>Chloroflexota</taxon>
        <taxon>Chloroflexia</taxon>
        <taxon>Chloroflexales</taxon>
        <taxon>Chloroflexineae</taxon>
        <taxon>Oscillochloridaceae</taxon>
        <taxon>Candidatus Viridilinea</taxon>
    </lineage>
</organism>
<dbReference type="EMBL" id="NQWI01000026">
    <property type="protein sequence ID" value="PDW03608.1"/>
    <property type="molecule type" value="Genomic_DNA"/>
</dbReference>